<dbReference type="InterPro" id="IPR051471">
    <property type="entry name" value="Bacterial_PTS_sugar_comp"/>
</dbReference>
<keyword evidence="6" id="KW-0598">Phosphotransferase system</keyword>
<dbReference type="AlphaFoldDB" id="A0A0R2IKW1"/>
<proteinExistence type="predicted"/>
<dbReference type="GO" id="GO:0016301">
    <property type="term" value="F:kinase activity"/>
    <property type="evidence" value="ECO:0007669"/>
    <property type="project" value="UniProtKB-KW"/>
</dbReference>
<accession>A0A0R2IKW1</accession>
<evidence type="ECO:0000256" key="3">
    <source>
        <dbReference type="ARBA" id="ARBA00022490"/>
    </source>
</evidence>
<dbReference type="GO" id="GO:0009401">
    <property type="term" value="P:phosphoenolpyruvate-dependent sugar phosphotransferase system"/>
    <property type="evidence" value="ECO:0007669"/>
    <property type="project" value="UniProtKB-KW"/>
</dbReference>
<dbReference type="Proteomes" id="UP000051568">
    <property type="component" value="Unassembled WGS sequence"/>
</dbReference>
<dbReference type="GO" id="GO:0016020">
    <property type="term" value="C:membrane"/>
    <property type="evidence" value="ECO:0007669"/>
    <property type="project" value="InterPro"/>
</dbReference>
<evidence type="ECO:0000256" key="4">
    <source>
        <dbReference type="ARBA" id="ARBA00022597"/>
    </source>
</evidence>
<dbReference type="InterPro" id="IPR036662">
    <property type="entry name" value="PTS_EIIA_man-typ_sf"/>
</dbReference>
<evidence type="ECO:0000256" key="5">
    <source>
        <dbReference type="ARBA" id="ARBA00022679"/>
    </source>
</evidence>
<reference evidence="9 10" key="1">
    <citation type="journal article" date="2015" name="Genome Announc.">
        <title>Expanding the biotechnology potential of lactobacilli through comparative genomics of 213 strains and associated genera.</title>
        <authorList>
            <person name="Sun Z."/>
            <person name="Harris H.M."/>
            <person name="McCann A."/>
            <person name="Guo C."/>
            <person name="Argimon S."/>
            <person name="Zhang W."/>
            <person name="Yang X."/>
            <person name="Jeffery I.B."/>
            <person name="Cooney J.C."/>
            <person name="Kagawa T.F."/>
            <person name="Liu W."/>
            <person name="Song Y."/>
            <person name="Salvetti E."/>
            <person name="Wrobel A."/>
            <person name="Rasinkangas P."/>
            <person name="Parkhill J."/>
            <person name="Rea M.C."/>
            <person name="O'Sullivan O."/>
            <person name="Ritari J."/>
            <person name="Douillard F.P."/>
            <person name="Paul Ross R."/>
            <person name="Yang R."/>
            <person name="Briner A.E."/>
            <person name="Felis G.E."/>
            <person name="de Vos W.M."/>
            <person name="Barrangou R."/>
            <person name="Klaenhammer T.R."/>
            <person name="Caufield P.W."/>
            <person name="Cui Y."/>
            <person name="Zhang H."/>
            <person name="O'Toole P.W."/>
        </authorList>
    </citation>
    <scope>NUCLEOTIDE SEQUENCE [LARGE SCALE GENOMIC DNA]</scope>
    <source>
        <strain evidence="9 10">DSM 17757</strain>
    </source>
</reference>
<keyword evidence="4" id="KW-0762">Sugar transport</keyword>
<dbReference type="PANTHER" id="PTHR33799:SF1">
    <property type="entry name" value="PTS SYSTEM MANNOSE-SPECIFIC EIIAB COMPONENT-RELATED"/>
    <property type="match status" value="1"/>
</dbReference>
<keyword evidence="10" id="KW-1185">Reference proteome</keyword>
<evidence type="ECO:0000256" key="6">
    <source>
        <dbReference type="ARBA" id="ARBA00022683"/>
    </source>
</evidence>
<dbReference type="EMBL" id="JQBR01000008">
    <property type="protein sequence ID" value="KRN65528.1"/>
    <property type="molecule type" value="Genomic_DNA"/>
</dbReference>
<dbReference type="GO" id="GO:0005737">
    <property type="term" value="C:cytoplasm"/>
    <property type="evidence" value="ECO:0007669"/>
    <property type="project" value="UniProtKB-SubCell"/>
</dbReference>
<comment type="subcellular location">
    <subcellularLocation>
        <location evidence="1">Cytoplasm</location>
    </subcellularLocation>
</comment>
<organism evidence="9 10">
    <name type="scientific">Pediococcus cellicola</name>
    <dbReference type="NCBI Taxonomy" id="319652"/>
    <lineage>
        <taxon>Bacteria</taxon>
        <taxon>Bacillati</taxon>
        <taxon>Bacillota</taxon>
        <taxon>Bacilli</taxon>
        <taxon>Lactobacillales</taxon>
        <taxon>Lactobacillaceae</taxon>
        <taxon>Pediococcus</taxon>
    </lineage>
</organism>
<name>A0A0R2IKW1_9LACO</name>
<dbReference type="PANTHER" id="PTHR33799">
    <property type="entry name" value="PTS PERMEASE-RELATED-RELATED"/>
    <property type="match status" value="1"/>
</dbReference>
<evidence type="ECO:0000259" key="8">
    <source>
        <dbReference type="PROSITE" id="PS51096"/>
    </source>
</evidence>
<dbReference type="PATRIC" id="fig|319652.3.peg.1836"/>
<evidence type="ECO:0000256" key="1">
    <source>
        <dbReference type="ARBA" id="ARBA00004496"/>
    </source>
</evidence>
<dbReference type="Gene3D" id="3.40.50.510">
    <property type="entry name" value="Phosphotransferase system, mannose-type IIA component"/>
    <property type="match status" value="1"/>
</dbReference>
<gene>
    <name evidence="9" type="ORF">IV80_GL001809</name>
</gene>
<dbReference type="InterPro" id="IPR004701">
    <property type="entry name" value="PTS_EIIA_man-typ"/>
</dbReference>
<dbReference type="RefSeq" id="WP_057751696.1">
    <property type="nucleotide sequence ID" value="NZ_BJVH01000008.1"/>
</dbReference>
<dbReference type="STRING" id="319652.IV80_GL001809"/>
<dbReference type="Pfam" id="PF03610">
    <property type="entry name" value="EIIA-man"/>
    <property type="match status" value="1"/>
</dbReference>
<keyword evidence="3" id="KW-0963">Cytoplasm</keyword>
<dbReference type="InterPro" id="IPR033887">
    <property type="entry name" value="PTS_IIA_man"/>
</dbReference>
<evidence type="ECO:0000313" key="10">
    <source>
        <dbReference type="Proteomes" id="UP000051568"/>
    </source>
</evidence>
<dbReference type="CDD" id="cd00006">
    <property type="entry name" value="PTS_IIA_man"/>
    <property type="match status" value="1"/>
</dbReference>
<keyword evidence="2" id="KW-0813">Transport</keyword>
<evidence type="ECO:0000313" key="9">
    <source>
        <dbReference type="EMBL" id="KRN65528.1"/>
    </source>
</evidence>
<dbReference type="PROSITE" id="PS51096">
    <property type="entry name" value="PTS_EIIA_TYPE_4"/>
    <property type="match status" value="1"/>
</dbReference>
<evidence type="ECO:0000256" key="2">
    <source>
        <dbReference type="ARBA" id="ARBA00022448"/>
    </source>
</evidence>
<dbReference type="SUPFAM" id="SSF53062">
    <property type="entry name" value="PTS system fructose IIA component-like"/>
    <property type="match status" value="1"/>
</dbReference>
<keyword evidence="7" id="KW-0418">Kinase</keyword>
<comment type="caution">
    <text evidence="9">The sequence shown here is derived from an EMBL/GenBank/DDBJ whole genome shotgun (WGS) entry which is preliminary data.</text>
</comment>
<evidence type="ECO:0000256" key="7">
    <source>
        <dbReference type="ARBA" id="ARBA00022777"/>
    </source>
</evidence>
<keyword evidence="5" id="KW-0808">Transferase</keyword>
<dbReference type="OrthoDB" id="9799827at2"/>
<sequence length="137" mass="15051">MKVILASHGRLALGMQDTLRIIIGETPNLTAYAAYLNGDETAYVDNIKKKIEKDPNEQFIVVTDVLGGSVNTNLIQLLRDHKNVQLIAGMNLPLVMELVTKKQALDADAIQQIIDNARSAIVDINTLLTKQVGEEDL</sequence>
<feature type="domain" description="PTS EIIA type-4" evidence="8">
    <location>
        <begin position="1"/>
        <end position="137"/>
    </location>
</feature>
<protein>
    <recommendedName>
        <fullName evidence="8">PTS EIIA type-4 domain-containing protein</fullName>
    </recommendedName>
</protein>